<evidence type="ECO:0000256" key="6">
    <source>
        <dbReference type="ARBA" id="ARBA00006759"/>
    </source>
</evidence>
<evidence type="ECO:0000259" key="13">
    <source>
        <dbReference type="SMART" id="SM00849"/>
    </source>
</evidence>
<feature type="transmembrane region" description="Helical" evidence="12">
    <location>
        <begin position="21"/>
        <end position="51"/>
    </location>
</feature>
<evidence type="ECO:0000313" key="15">
    <source>
        <dbReference type="Proteomes" id="UP000886520"/>
    </source>
</evidence>
<organism evidence="14 15">
    <name type="scientific">Adiantum capillus-veneris</name>
    <name type="common">Maidenhair fern</name>
    <dbReference type="NCBI Taxonomy" id="13818"/>
    <lineage>
        <taxon>Eukaryota</taxon>
        <taxon>Viridiplantae</taxon>
        <taxon>Streptophyta</taxon>
        <taxon>Embryophyta</taxon>
        <taxon>Tracheophyta</taxon>
        <taxon>Polypodiopsida</taxon>
        <taxon>Polypodiidae</taxon>
        <taxon>Polypodiales</taxon>
        <taxon>Pteridineae</taxon>
        <taxon>Pteridaceae</taxon>
        <taxon>Vittarioideae</taxon>
        <taxon>Adiantum</taxon>
    </lineage>
</organism>
<dbReference type="InterPro" id="IPR036866">
    <property type="entry name" value="RibonucZ/Hydroxyglut_hydro"/>
</dbReference>
<comment type="cofactor">
    <cofactor evidence="3">
        <name>Fe(2+)</name>
        <dbReference type="ChEBI" id="CHEBI:29033"/>
    </cofactor>
</comment>
<evidence type="ECO:0000256" key="1">
    <source>
        <dbReference type="ARBA" id="ARBA00001623"/>
    </source>
</evidence>
<reference evidence="14" key="1">
    <citation type="submission" date="2021-01" db="EMBL/GenBank/DDBJ databases">
        <title>Adiantum capillus-veneris genome.</title>
        <authorList>
            <person name="Fang Y."/>
            <person name="Liao Q."/>
        </authorList>
    </citation>
    <scope>NUCLEOTIDE SEQUENCE</scope>
    <source>
        <strain evidence="14">H3</strain>
        <tissue evidence="14">Leaf</tissue>
    </source>
</reference>
<dbReference type="InterPro" id="IPR032282">
    <property type="entry name" value="HAGH_C"/>
</dbReference>
<comment type="catalytic activity">
    <reaction evidence="1">
        <text>an S-(2-hydroxyacyl)glutathione + H2O = a 2-hydroxy carboxylate + glutathione + H(+)</text>
        <dbReference type="Rhea" id="RHEA:21864"/>
        <dbReference type="ChEBI" id="CHEBI:15377"/>
        <dbReference type="ChEBI" id="CHEBI:15378"/>
        <dbReference type="ChEBI" id="CHEBI:57925"/>
        <dbReference type="ChEBI" id="CHEBI:58896"/>
        <dbReference type="ChEBI" id="CHEBI:71261"/>
        <dbReference type="EC" id="3.1.2.6"/>
    </reaction>
</comment>
<evidence type="ECO:0000256" key="9">
    <source>
        <dbReference type="ARBA" id="ARBA00022801"/>
    </source>
</evidence>
<keyword evidence="10" id="KW-0862">Zinc</keyword>
<keyword evidence="9" id="KW-0378">Hydrolase</keyword>
<feature type="domain" description="Metallo-beta-lactamase" evidence="13">
    <location>
        <begin position="116"/>
        <end position="274"/>
    </location>
</feature>
<evidence type="ECO:0000256" key="8">
    <source>
        <dbReference type="ARBA" id="ARBA00022723"/>
    </source>
</evidence>
<keyword evidence="12" id="KW-0472">Membrane</keyword>
<comment type="cofactor">
    <cofactor evidence="2">
        <name>Zn(2+)</name>
        <dbReference type="ChEBI" id="CHEBI:29105"/>
    </cofactor>
</comment>
<evidence type="ECO:0000256" key="10">
    <source>
        <dbReference type="ARBA" id="ARBA00022833"/>
    </source>
</evidence>
<dbReference type="GO" id="GO:0019243">
    <property type="term" value="P:methylglyoxal catabolic process to D-lactate via S-lactoyl-glutathione"/>
    <property type="evidence" value="ECO:0007669"/>
    <property type="project" value="InterPro"/>
</dbReference>
<dbReference type="NCBIfam" id="TIGR03413">
    <property type="entry name" value="GSH_gloB"/>
    <property type="match status" value="1"/>
</dbReference>
<evidence type="ECO:0000256" key="12">
    <source>
        <dbReference type="SAM" id="Phobius"/>
    </source>
</evidence>
<dbReference type="EC" id="3.1.2.6" evidence="7"/>
<gene>
    <name evidence="14" type="ORF">GOP47_0013674</name>
</gene>
<proteinExistence type="inferred from homology"/>
<evidence type="ECO:0000256" key="11">
    <source>
        <dbReference type="ARBA" id="ARBA00031044"/>
    </source>
</evidence>
<dbReference type="GO" id="GO:0046872">
    <property type="term" value="F:metal ion binding"/>
    <property type="evidence" value="ECO:0007669"/>
    <property type="project" value="UniProtKB-KW"/>
</dbReference>
<dbReference type="OrthoDB" id="515692at2759"/>
<dbReference type="SMART" id="SM00849">
    <property type="entry name" value="Lactamase_B"/>
    <property type="match status" value="1"/>
</dbReference>
<evidence type="ECO:0000256" key="5">
    <source>
        <dbReference type="ARBA" id="ARBA00004963"/>
    </source>
</evidence>
<dbReference type="Pfam" id="PF16123">
    <property type="entry name" value="HAGH_C"/>
    <property type="match status" value="1"/>
</dbReference>
<dbReference type="InterPro" id="IPR017782">
    <property type="entry name" value="Hydroxyacylglutathione_Hdrlase"/>
</dbReference>
<evidence type="ECO:0000256" key="2">
    <source>
        <dbReference type="ARBA" id="ARBA00001947"/>
    </source>
</evidence>
<sequence length="359" mass="40048">MFGILHMSRKQSCFCFVHASACVYVCLHVGICMHLLGCDAALFGLFIIHSIDFSWLFRMAAIIQPYPTHTFVPSSSSLVGIVSFWEIFHFSNLRRRGLHSSAVSALQIDVVPCLKDNYAYLLHDTDAGVTGVIDPSEAKPVIEALRKKDLGLGFILNTHHHWDHTGGNADLKRRFNAKVVGPYADRGRIPEIDVALKDGDTWMLGSQKMLVLDTPGHTKGHVCFYFPTSKAIFTGDTLFSLSCGKLFEGTPQQMWTSLSKIMAFPDDTLVYCGHEYTLSNAEFSLTLEPNNEALKKYYSEVKELRQANRPTIPTSLGREKACNPFLRVSSAEVRASVGISREADEVQALAAVRARKDRW</sequence>
<comment type="cofactor">
    <cofactor evidence="4">
        <name>Fe(3+)</name>
        <dbReference type="ChEBI" id="CHEBI:29034"/>
    </cofactor>
</comment>
<dbReference type="FunFam" id="3.60.15.10:FF:000019">
    <property type="entry name" value="Hydroxyacylglutathione hydrolase, mitochondrial"/>
    <property type="match status" value="1"/>
</dbReference>
<name>A0A9D4ZDG4_ADICA</name>
<keyword evidence="12" id="KW-1133">Transmembrane helix</keyword>
<keyword evidence="12" id="KW-0812">Transmembrane</keyword>
<dbReference type="EMBL" id="JABFUD020000013">
    <property type="protein sequence ID" value="KAI5071423.1"/>
    <property type="molecule type" value="Genomic_DNA"/>
</dbReference>
<dbReference type="GO" id="GO:0004416">
    <property type="term" value="F:hydroxyacylglutathione hydrolase activity"/>
    <property type="evidence" value="ECO:0007669"/>
    <property type="project" value="UniProtKB-EC"/>
</dbReference>
<dbReference type="SUPFAM" id="SSF56281">
    <property type="entry name" value="Metallo-hydrolase/oxidoreductase"/>
    <property type="match status" value="1"/>
</dbReference>
<dbReference type="InterPro" id="IPR001279">
    <property type="entry name" value="Metallo-B-lactamas"/>
</dbReference>
<evidence type="ECO:0000256" key="4">
    <source>
        <dbReference type="ARBA" id="ARBA00001965"/>
    </source>
</evidence>
<dbReference type="InterPro" id="IPR035680">
    <property type="entry name" value="Clx_II_MBL"/>
</dbReference>
<dbReference type="InterPro" id="IPR050110">
    <property type="entry name" value="Glyoxalase_II_hydrolase"/>
</dbReference>
<dbReference type="PANTHER" id="PTHR43705:SF1">
    <property type="entry name" value="HYDROXYACYLGLUTATHIONE HYDROLASE GLOB"/>
    <property type="match status" value="1"/>
</dbReference>
<dbReference type="Gene3D" id="3.60.15.10">
    <property type="entry name" value="Ribonuclease Z/Hydroxyacylglutathione hydrolase-like"/>
    <property type="match status" value="1"/>
</dbReference>
<protein>
    <recommendedName>
        <fullName evidence="7">hydroxyacylglutathione hydrolase</fullName>
        <ecNumber evidence="7">3.1.2.6</ecNumber>
    </recommendedName>
    <alternativeName>
        <fullName evidence="11">Glyoxalase II</fullName>
    </alternativeName>
</protein>
<dbReference type="Pfam" id="PF00753">
    <property type="entry name" value="Lactamase_B"/>
    <property type="match status" value="1"/>
</dbReference>
<dbReference type="Proteomes" id="UP000886520">
    <property type="component" value="Chromosome 13"/>
</dbReference>
<dbReference type="CDD" id="cd07723">
    <property type="entry name" value="hydroxyacylglutathione_hydrolase_MBL-fold"/>
    <property type="match status" value="1"/>
</dbReference>
<comment type="caution">
    <text evidence="14">The sequence shown here is derived from an EMBL/GenBank/DDBJ whole genome shotgun (WGS) entry which is preliminary data.</text>
</comment>
<evidence type="ECO:0000313" key="14">
    <source>
        <dbReference type="EMBL" id="KAI5071423.1"/>
    </source>
</evidence>
<dbReference type="PANTHER" id="PTHR43705">
    <property type="entry name" value="HYDROXYACYLGLUTATHIONE HYDROLASE"/>
    <property type="match status" value="1"/>
</dbReference>
<comment type="pathway">
    <text evidence="5">Secondary metabolite metabolism; methylglyoxal degradation; (R)-lactate from methylglyoxal: step 2/2.</text>
</comment>
<evidence type="ECO:0000256" key="3">
    <source>
        <dbReference type="ARBA" id="ARBA00001954"/>
    </source>
</evidence>
<accession>A0A9D4ZDG4</accession>
<comment type="similarity">
    <text evidence="6">Belongs to the metallo-beta-lactamase superfamily. Glyoxalase II family.</text>
</comment>
<evidence type="ECO:0000256" key="7">
    <source>
        <dbReference type="ARBA" id="ARBA00011917"/>
    </source>
</evidence>
<dbReference type="HAMAP" id="MF_01374">
    <property type="entry name" value="Glyoxalase_2"/>
    <property type="match status" value="1"/>
</dbReference>
<keyword evidence="15" id="KW-1185">Reference proteome</keyword>
<dbReference type="AlphaFoldDB" id="A0A9D4ZDG4"/>
<keyword evidence="8" id="KW-0479">Metal-binding</keyword>